<dbReference type="EMBL" id="AP017378">
    <property type="protein sequence ID" value="BBD07013.1"/>
    <property type="molecule type" value="Genomic_DNA"/>
</dbReference>
<dbReference type="KEGG" id="dfl:DFE_0287"/>
<dbReference type="InterPro" id="IPR039421">
    <property type="entry name" value="Type_1_exporter"/>
</dbReference>
<evidence type="ECO:0000256" key="3">
    <source>
        <dbReference type="ARBA" id="ARBA00022741"/>
    </source>
</evidence>
<feature type="transmembrane region" description="Helical" evidence="7">
    <location>
        <begin position="21"/>
        <end position="44"/>
    </location>
</feature>
<proteinExistence type="predicted"/>
<accession>A0A2Z6AUV6</accession>
<dbReference type="SUPFAM" id="SSF52540">
    <property type="entry name" value="P-loop containing nucleoside triphosphate hydrolases"/>
    <property type="match status" value="1"/>
</dbReference>
<dbReference type="GO" id="GO:0015421">
    <property type="term" value="F:ABC-type oligopeptide transporter activity"/>
    <property type="evidence" value="ECO:0007669"/>
    <property type="project" value="TreeGrafter"/>
</dbReference>
<evidence type="ECO:0000256" key="1">
    <source>
        <dbReference type="ARBA" id="ARBA00004651"/>
    </source>
</evidence>
<keyword evidence="11" id="KW-1185">Reference proteome</keyword>
<dbReference type="PROSITE" id="PS50893">
    <property type="entry name" value="ABC_TRANSPORTER_2"/>
    <property type="match status" value="1"/>
</dbReference>
<name>A0A2Z6AUV6_9BACT</name>
<dbReference type="Pfam" id="PF00005">
    <property type="entry name" value="ABC_tran"/>
    <property type="match status" value="1"/>
</dbReference>
<dbReference type="Gene3D" id="3.40.50.300">
    <property type="entry name" value="P-loop containing nucleotide triphosphate hydrolases"/>
    <property type="match status" value="1"/>
</dbReference>
<dbReference type="InterPro" id="IPR027417">
    <property type="entry name" value="P-loop_NTPase"/>
</dbReference>
<dbReference type="GO" id="GO:0016887">
    <property type="term" value="F:ATP hydrolysis activity"/>
    <property type="evidence" value="ECO:0007669"/>
    <property type="project" value="InterPro"/>
</dbReference>
<dbReference type="OrthoDB" id="9772049at2"/>
<dbReference type="PANTHER" id="PTHR43394:SF1">
    <property type="entry name" value="ATP-BINDING CASSETTE SUB-FAMILY B MEMBER 10, MITOCHONDRIAL"/>
    <property type="match status" value="1"/>
</dbReference>
<reference evidence="10 11" key="1">
    <citation type="journal article" date="2018" name="Sci. Adv.">
        <title>Multi-heme cytochromes provide a pathway for survival in energy-limited environments.</title>
        <authorList>
            <person name="Deng X."/>
            <person name="Dohmae N."/>
            <person name="Nealson K.H."/>
            <person name="Hashimoto K."/>
            <person name="Okamoto A."/>
        </authorList>
    </citation>
    <scope>NUCLEOTIDE SEQUENCE [LARGE SCALE GENOMIC DNA]</scope>
    <source>
        <strain evidence="10 11">IS5</strain>
    </source>
</reference>
<dbReference type="GO" id="GO:0005524">
    <property type="term" value="F:ATP binding"/>
    <property type="evidence" value="ECO:0007669"/>
    <property type="project" value="UniProtKB-KW"/>
</dbReference>
<keyword evidence="5 7" id="KW-1133">Transmembrane helix</keyword>
<evidence type="ECO:0000256" key="5">
    <source>
        <dbReference type="ARBA" id="ARBA00022989"/>
    </source>
</evidence>
<feature type="domain" description="ABC transporter" evidence="8">
    <location>
        <begin position="328"/>
        <end position="561"/>
    </location>
</feature>
<keyword evidence="3" id="KW-0547">Nucleotide-binding</keyword>
<evidence type="ECO:0000256" key="6">
    <source>
        <dbReference type="ARBA" id="ARBA00023136"/>
    </source>
</evidence>
<evidence type="ECO:0000259" key="9">
    <source>
        <dbReference type="PROSITE" id="PS50929"/>
    </source>
</evidence>
<dbReference type="PANTHER" id="PTHR43394">
    <property type="entry name" value="ATP-DEPENDENT PERMEASE MDL1, MITOCHONDRIAL"/>
    <property type="match status" value="1"/>
</dbReference>
<dbReference type="PROSITE" id="PS50929">
    <property type="entry name" value="ABC_TM1F"/>
    <property type="match status" value="1"/>
</dbReference>
<comment type="subcellular location">
    <subcellularLocation>
        <location evidence="1">Cell membrane</location>
        <topology evidence="1">Multi-pass membrane protein</topology>
    </subcellularLocation>
</comment>
<dbReference type="GO" id="GO:0005886">
    <property type="term" value="C:plasma membrane"/>
    <property type="evidence" value="ECO:0007669"/>
    <property type="project" value="UniProtKB-SubCell"/>
</dbReference>
<dbReference type="CDD" id="cd03228">
    <property type="entry name" value="ABCC_MRP_Like"/>
    <property type="match status" value="1"/>
</dbReference>
<dbReference type="SUPFAM" id="SSF90123">
    <property type="entry name" value="ABC transporter transmembrane region"/>
    <property type="match status" value="1"/>
</dbReference>
<dbReference type="InterPro" id="IPR003439">
    <property type="entry name" value="ABC_transporter-like_ATP-bd"/>
</dbReference>
<feature type="domain" description="ABC transmembrane type-1" evidence="9">
    <location>
        <begin position="18"/>
        <end position="297"/>
    </location>
</feature>
<dbReference type="Pfam" id="PF00664">
    <property type="entry name" value="ABC_membrane"/>
    <property type="match status" value="1"/>
</dbReference>
<dbReference type="RefSeq" id="WP_126375851.1">
    <property type="nucleotide sequence ID" value="NZ_AP017378.1"/>
</dbReference>
<dbReference type="InterPro" id="IPR003593">
    <property type="entry name" value="AAA+_ATPase"/>
</dbReference>
<keyword evidence="4" id="KW-0067">ATP-binding</keyword>
<evidence type="ECO:0000256" key="4">
    <source>
        <dbReference type="ARBA" id="ARBA00022840"/>
    </source>
</evidence>
<keyword evidence="2 7" id="KW-0812">Transmembrane</keyword>
<keyword evidence="6 7" id="KW-0472">Membrane</keyword>
<evidence type="ECO:0000313" key="10">
    <source>
        <dbReference type="EMBL" id="BBD07013.1"/>
    </source>
</evidence>
<evidence type="ECO:0000313" key="11">
    <source>
        <dbReference type="Proteomes" id="UP000269883"/>
    </source>
</evidence>
<evidence type="ECO:0000256" key="7">
    <source>
        <dbReference type="SAM" id="Phobius"/>
    </source>
</evidence>
<evidence type="ECO:0000256" key="2">
    <source>
        <dbReference type="ARBA" id="ARBA00022692"/>
    </source>
</evidence>
<dbReference type="AlphaFoldDB" id="A0A2Z6AUV6"/>
<feature type="transmembrane region" description="Helical" evidence="7">
    <location>
        <begin position="50"/>
        <end position="69"/>
    </location>
</feature>
<organism evidence="10 11">
    <name type="scientific">Desulfovibrio ferrophilus</name>
    <dbReference type="NCBI Taxonomy" id="241368"/>
    <lineage>
        <taxon>Bacteria</taxon>
        <taxon>Pseudomonadati</taxon>
        <taxon>Thermodesulfobacteriota</taxon>
        <taxon>Desulfovibrionia</taxon>
        <taxon>Desulfovibrionales</taxon>
        <taxon>Desulfovibrionaceae</taxon>
        <taxon>Desulfovibrio</taxon>
    </lineage>
</organism>
<dbReference type="Gene3D" id="1.20.1560.10">
    <property type="entry name" value="ABC transporter type 1, transmembrane domain"/>
    <property type="match status" value="1"/>
</dbReference>
<evidence type="ECO:0000259" key="8">
    <source>
        <dbReference type="PROSITE" id="PS50893"/>
    </source>
</evidence>
<dbReference type="SMART" id="SM00382">
    <property type="entry name" value="AAA"/>
    <property type="match status" value="1"/>
</dbReference>
<dbReference type="InterPro" id="IPR036640">
    <property type="entry name" value="ABC1_TM_sf"/>
</dbReference>
<dbReference type="InterPro" id="IPR011527">
    <property type="entry name" value="ABC1_TM_dom"/>
</dbReference>
<gene>
    <name evidence="10" type="ORF">DFE_0287</name>
</gene>
<dbReference type="Proteomes" id="UP000269883">
    <property type="component" value="Chromosome"/>
</dbReference>
<protein>
    <submittedName>
        <fullName evidence="10">Peptide-transporting ATPase</fullName>
    </submittedName>
</protein>
<sequence length="562" mass="60436">MKEFLQRLRAKPLIMAQLLGASFFVNLLSFASPLFVMLILGQYVDSGFDGTLITLSVGMLVALLMQIGFRQARTLMAGLLSIERDREIAHALFEVLTRARTMALLRVPEGAKQEMTGHLQTVQTAFAPGTVCAMLDAPFSLLFIVATFFLSPALAWIGLVGMVVTVILGLTSMSANRKSVLEMQRASVAVRGVSSMALAGADTVRAYGAGDYLRKVWRGYMGALLDVRERLAGLKGRSIGANQTLAVLVRVCIYAWGAKQCVLGELSFAALIAANILVSRGIRQASLLVGAVSQLSRAEQALGFLREFFKLPLELQNGTALRSYSGRLELKDMAFAYPGGTGPLFESLSLSLVPGSVTVIHGANGTGKTTMARLLTGLLDPMRGEVLADGITIRQLAPAWWRKQLVYVPQEPEFLAGTIRENILMANPEATEDSVDRAVSRAGLARWLGASALGLETSMTELGRNLPLGVRRRIAMARALITDGQLAIFDEPLEGLDSEGAKAAHELIRSLAEQGCTVIVLSHDLAVVDSPHFAVDLNVKPVPTIMRLAPLPGTAAMEKNHA</sequence>